<name>A0A9P4R9B2_9PLEO</name>
<feature type="region of interest" description="Disordered" evidence="4">
    <location>
        <begin position="49"/>
        <end position="69"/>
    </location>
</feature>
<dbReference type="InterPro" id="IPR015943">
    <property type="entry name" value="WD40/YVTN_repeat-like_dom_sf"/>
</dbReference>
<gene>
    <name evidence="5" type="ORF">EJ04DRAFT_354996</name>
</gene>
<dbReference type="Pfam" id="PF00400">
    <property type="entry name" value="WD40"/>
    <property type="match status" value="1"/>
</dbReference>
<keyword evidence="6" id="KW-1185">Reference proteome</keyword>
<evidence type="ECO:0000256" key="1">
    <source>
        <dbReference type="ARBA" id="ARBA00022574"/>
    </source>
</evidence>
<comment type="caution">
    <text evidence="5">The sequence shown here is derived from an EMBL/GenBank/DDBJ whole genome shotgun (WGS) entry which is preliminary data.</text>
</comment>
<evidence type="ECO:0000256" key="3">
    <source>
        <dbReference type="PROSITE-ProRule" id="PRU00221"/>
    </source>
</evidence>
<sequence>MASPLLYGADDDMDDDSTDPTYIPPPPALSSPYDVSATAAAHILAALSDSRPPTSQGEHDGHDAHDVDDDPAGGIALTDDHQAIMTAQDADHVDLLSVDGAYAPLNLTSWLMTAEASLHDALDQHAAALESLTMAQPTIPSSLAPVAPDQLLPLPNIAPTWSSLHDLDLEILSAGDDYYPGVENKDKFVDISRFFNQVVLHDKDTTTMPLDGVDRPSSITRHDLRGDAFDMQGIDWSIRNTTKAAIRAKRTAWEGSRMPVRLRAVRKNVPPSLNTEDFFAFRRMTTRHHAQIPHFQLRNLIAATSRNDVFYSTLHQVKRTDALGSPATTTMDLSKEISDGYHFSITTLAAGHDVLIAGGFEGEYALTGLSASYDTKYTIGRITHHSRNAKSHITNHMHLYSSRHTYTPQVAFCSNDDRLRILDCETNTFTHSFVYPEAVNCSATSPDGRMRVVVGDFLETLITNAETGQPFETLSAHTDGVFACDWADDGIQVATAAQDTSIAIWDARNWSEPLKVMYSELSVPRCLKFSPVGGGPRVLVSAEADDFVSIINAQTYESRQVFDFFGRTAGIDMTPDGQSLFVANSEPSFGGIMEFERCGWGEDKTVRRFDDDYYHTSPSDWMADEDMDTDSRVTCGWRERQRRGVDLSHIAV</sequence>
<protein>
    <submittedName>
        <fullName evidence="5">Uncharacterized protein</fullName>
    </submittedName>
</protein>
<evidence type="ECO:0000313" key="6">
    <source>
        <dbReference type="Proteomes" id="UP000799444"/>
    </source>
</evidence>
<dbReference type="SMART" id="SM00320">
    <property type="entry name" value="WD40"/>
    <property type="match status" value="2"/>
</dbReference>
<dbReference type="PANTHER" id="PTHR43991:SF12">
    <property type="entry name" value="WD REPEAT PROTEIN (AFU_ORTHOLOGUE AFUA_8G05640)"/>
    <property type="match status" value="1"/>
</dbReference>
<evidence type="ECO:0000313" key="5">
    <source>
        <dbReference type="EMBL" id="KAF2739193.1"/>
    </source>
</evidence>
<dbReference type="InterPro" id="IPR036322">
    <property type="entry name" value="WD40_repeat_dom_sf"/>
</dbReference>
<feature type="compositionally biased region" description="Acidic residues" evidence="4">
    <location>
        <begin position="9"/>
        <end position="18"/>
    </location>
</feature>
<dbReference type="AlphaFoldDB" id="A0A9P4R9B2"/>
<dbReference type="PANTHER" id="PTHR43991">
    <property type="entry name" value="WD REPEAT PROTEIN (AFU_ORTHOLOGUE AFUA_8G05640)-RELATED"/>
    <property type="match status" value="1"/>
</dbReference>
<keyword evidence="2" id="KW-0677">Repeat</keyword>
<dbReference type="PROSITE" id="PS50082">
    <property type="entry name" value="WD_REPEATS_2"/>
    <property type="match status" value="1"/>
</dbReference>
<dbReference type="OrthoDB" id="20669at2759"/>
<dbReference type="InterPro" id="IPR001680">
    <property type="entry name" value="WD40_rpt"/>
</dbReference>
<keyword evidence="1 3" id="KW-0853">WD repeat</keyword>
<dbReference type="PROSITE" id="PS00678">
    <property type="entry name" value="WD_REPEATS_1"/>
    <property type="match status" value="1"/>
</dbReference>
<dbReference type="InterPro" id="IPR019775">
    <property type="entry name" value="WD40_repeat_CS"/>
</dbReference>
<organism evidence="5 6">
    <name type="scientific">Polyplosphaeria fusca</name>
    <dbReference type="NCBI Taxonomy" id="682080"/>
    <lineage>
        <taxon>Eukaryota</taxon>
        <taxon>Fungi</taxon>
        <taxon>Dikarya</taxon>
        <taxon>Ascomycota</taxon>
        <taxon>Pezizomycotina</taxon>
        <taxon>Dothideomycetes</taxon>
        <taxon>Pleosporomycetidae</taxon>
        <taxon>Pleosporales</taxon>
        <taxon>Tetraplosphaeriaceae</taxon>
        <taxon>Polyplosphaeria</taxon>
    </lineage>
</organism>
<reference evidence="5" key="1">
    <citation type="journal article" date="2020" name="Stud. Mycol.">
        <title>101 Dothideomycetes genomes: a test case for predicting lifestyles and emergence of pathogens.</title>
        <authorList>
            <person name="Haridas S."/>
            <person name="Albert R."/>
            <person name="Binder M."/>
            <person name="Bloem J."/>
            <person name="Labutti K."/>
            <person name="Salamov A."/>
            <person name="Andreopoulos B."/>
            <person name="Baker S."/>
            <person name="Barry K."/>
            <person name="Bills G."/>
            <person name="Bluhm B."/>
            <person name="Cannon C."/>
            <person name="Castanera R."/>
            <person name="Culley D."/>
            <person name="Daum C."/>
            <person name="Ezra D."/>
            <person name="Gonzalez J."/>
            <person name="Henrissat B."/>
            <person name="Kuo A."/>
            <person name="Liang C."/>
            <person name="Lipzen A."/>
            <person name="Lutzoni F."/>
            <person name="Magnuson J."/>
            <person name="Mondo S."/>
            <person name="Nolan M."/>
            <person name="Ohm R."/>
            <person name="Pangilinan J."/>
            <person name="Park H.-J."/>
            <person name="Ramirez L."/>
            <person name="Alfaro M."/>
            <person name="Sun H."/>
            <person name="Tritt A."/>
            <person name="Yoshinaga Y."/>
            <person name="Zwiers L.-H."/>
            <person name="Turgeon B."/>
            <person name="Goodwin S."/>
            <person name="Spatafora J."/>
            <person name="Crous P."/>
            <person name="Grigoriev I."/>
        </authorList>
    </citation>
    <scope>NUCLEOTIDE SEQUENCE</scope>
    <source>
        <strain evidence="5">CBS 125425</strain>
    </source>
</reference>
<feature type="repeat" description="WD" evidence="3">
    <location>
        <begin position="474"/>
        <end position="509"/>
    </location>
</feature>
<dbReference type="EMBL" id="ML996105">
    <property type="protein sequence ID" value="KAF2739193.1"/>
    <property type="molecule type" value="Genomic_DNA"/>
</dbReference>
<evidence type="ECO:0000256" key="2">
    <source>
        <dbReference type="ARBA" id="ARBA00022737"/>
    </source>
</evidence>
<dbReference type="PROSITE" id="PS50294">
    <property type="entry name" value="WD_REPEATS_REGION"/>
    <property type="match status" value="1"/>
</dbReference>
<accession>A0A9P4R9B2</accession>
<evidence type="ECO:0000256" key="4">
    <source>
        <dbReference type="SAM" id="MobiDB-lite"/>
    </source>
</evidence>
<dbReference type="Proteomes" id="UP000799444">
    <property type="component" value="Unassembled WGS sequence"/>
</dbReference>
<feature type="region of interest" description="Disordered" evidence="4">
    <location>
        <begin position="1"/>
        <end position="34"/>
    </location>
</feature>
<dbReference type="SUPFAM" id="SSF50978">
    <property type="entry name" value="WD40 repeat-like"/>
    <property type="match status" value="1"/>
</dbReference>
<proteinExistence type="predicted"/>
<dbReference type="Gene3D" id="2.130.10.10">
    <property type="entry name" value="YVTN repeat-like/Quinoprotein amine dehydrogenase"/>
    <property type="match status" value="2"/>
</dbReference>